<feature type="coiled-coil region" evidence="1">
    <location>
        <begin position="1837"/>
        <end position="1864"/>
    </location>
</feature>
<proteinExistence type="predicted"/>
<comment type="caution">
    <text evidence="3">The sequence shown here is derived from an EMBL/GenBank/DDBJ whole genome shotgun (WGS) entry which is preliminary data.</text>
</comment>
<evidence type="ECO:0000259" key="2">
    <source>
        <dbReference type="PROSITE" id="PS51688"/>
    </source>
</evidence>
<keyword evidence="1" id="KW-0175">Coiled coil</keyword>
<dbReference type="STRING" id="48256.CLHUN_09400"/>
<evidence type="ECO:0000256" key="1">
    <source>
        <dbReference type="SAM" id="Coils"/>
    </source>
</evidence>
<dbReference type="Pfam" id="PF13884">
    <property type="entry name" value="Peptidase_S74"/>
    <property type="match status" value="1"/>
</dbReference>
<name>A0A1V4SQM1_RUMHU</name>
<feature type="domain" description="Peptidase S74" evidence="2">
    <location>
        <begin position="1765"/>
        <end position="1858"/>
    </location>
</feature>
<dbReference type="EMBL" id="MZGX01000004">
    <property type="protein sequence ID" value="OPX45561.1"/>
    <property type="molecule type" value="Genomic_DNA"/>
</dbReference>
<dbReference type="Proteomes" id="UP000191554">
    <property type="component" value="Unassembled WGS sequence"/>
</dbReference>
<dbReference type="PROSITE" id="PS51688">
    <property type="entry name" value="ICA"/>
    <property type="match status" value="1"/>
</dbReference>
<protein>
    <submittedName>
        <fullName evidence="3">Polymer-forming cytoskeletal</fullName>
    </submittedName>
</protein>
<evidence type="ECO:0000313" key="4">
    <source>
        <dbReference type="Proteomes" id="UP000191554"/>
    </source>
</evidence>
<dbReference type="RefSeq" id="WP_080063385.1">
    <property type="nucleotide sequence ID" value="NZ_MZGX01000004.1"/>
</dbReference>
<dbReference type="InterPro" id="IPR030392">
    <property type="entry name" value="S74_ICA"/>
</dbReference>
<sequence length="1864" mass="197636">MSNEIKRMKYFNGLLLKEEDLALEQEYHMKLQRLHNRFFHDWGVVDGLTVTPVGGYPQVTVSQGLALNRIAVEETNEKFSQEIWICDNHPDNPVDLSGYDANKDIYITVVYEEAAADKDNKKGGDKEIHIWERGRIKHRSDMPEDPSKEVVLARVRLSSTEAGGKTVSEVAEKEADGITQIRTYAVTQGTAQEFAKISIGEKDKLNLPYLTGFIDRTLSQNDGLEVHSPYTKFSGKVISGELKANGNMNVNGVLTVNANNAEAFKVDSSGGVNISKNAAVAGTLSAAGGIQVSGENTTLNTTNVIMTGNMLTVSKYTPKTGEIDPRIQSSGVEVFRGGERPNAKLVWDEVSKSWKAGTDIKEGDGGSGLYNLAYGPDWEKIHNGSNADELHKHSTVFGTDGRAALTADDKGNINIDKKITVTGSIVAKGGIEVPSQESSARLVWNEEDQRWQIGLGTEMYNIPYGKSWQDLTTGTNADLYHSHSEFYNGDGNLVMSGTPSGDVKVYSDLAVAKNLTVDGNLTVKNKTEFTEVQQVITESVVLVNKPNNGQQPISEGGLEVYRGEGLPNARLIWDEGSDKWKIGTGPSLIEIPSGIEWEYLTHGQVADGLHSHGALTDEEGTPIVDIDVDGNVQMLGDLNIDGDVAVEKNASVKGDMGVDGSVTIKGDLTIKGKQSVLNTTTINVDNNTIVVNRYTGTSVPIKNEGGLEVYRGGSAPNAKIIWNEAEGTWKIGTGNNMKELPYGDKWDTLTQKLSADKLHNHSMLCDKNGTSAIGFNTNGDIGIGKNTKINGTLGVEGSVTVKGDLDVIGTVTSVNNIVNKIESQVEDSVLLLNKFEGSTPPLNESGIEIFRGDAKPKARMIWDEAAQVWKMGLGDELKEIASGKVWDKLTTQKNADSLHKHGQLYNEKGDILSLSTRASGSVDVAHDLTVGQDLTILGNLDVRGGLTRINSSNIEVVGNSITLNRFDSGELKKIDSGISIFRGNTQNSAILAWDEAKSNWKVGMSNGTQHLRINQDGSIQTPSAAVEGDFTAGSAYIKNSLILKDGIQIDRDEEPKPVIKWVKDLNQWIIGVGQVGFITADSKGNVGIGNSTPRQRLDVAGSAVVSGDMNIAGASTIAGKLIAGSTEVNGNLKVAGDFSLKKGIEVEREGNNGTKLDPAKIIWKEADMKWYLGYGDNLDPIILDSQHTHWKLYSPDEKTVAVTADESGNIGIGTTAPEAKLDVAGDAIVNGKLQVKDTLEVTGSAFVNGKVTAMDSFELYREGADAAILYWNAGSDSWQAGTGSNLKNISLSGHKHNSLYSGDSATVLVDGSGNVAIGKTAPEAKLDVSGNIRANGAIISGNISAVGSIKGSDADISGLLKTANATVTQNLTVEGNLTVNGDVVTVNTKTLEVEDNIITINRYSTAPSPANTSAGIEVYRGGTAANAQLLWNEAAGGIWQAGTTDGLKTLCFDDHKHVELTAITGIITAKDGKVGIGTASPSEKLDVEGNADISGKISAGEAGISGRLTAASAAVSGTLDADIIAAGNISVSGALNAGSGVEFTRSGDPKKARLLWSEADKMWQAGIEGDLKNISLNGHTHAEITNITGVLTVKSGNVGIGNTNPAKKLDITGDAGISGKLSAASVGVTGGLTAKDITAETISTGVVSTESLTAGSISADGSKLTAAAADISGVLTLSEGIKAAGAKEGRIIWDEEKGHWLAGTEDSLEAIGFAEHRHTNLFTEAGEEILSVNSAGNIGIGKEPSEGVKLDIDGIVKATNITQTSSASYKENIEELPVKTALELLKGLNPVSFDYKGNYFKKHNIGFIAEEVPEIFTTSDSKSISIMDIVAVLTSVVKKQQSESAAMRKQLNALQKQVAELIGA</sequence>
<keyword evidence="4" id="KW-1185">Reference proteome</keyword>
<dbReference type="OrthoDB" id="2655407at2"/>
<accession>A0A1V4SQM1</accession>
<organism evidence="3 4">
    <name type="scientific">Ruminiclostridium hungatei</name>
    <name type="common">Clostridium hungatei</name>
    <dbReference type="NCBI Taxonomy" id="48256"/>
    <lineage>
        <taxon>Bacteria</taxon>
        <taxon>Bacillati</taxon>
        <taxon>Bacillota</taxon>
        <taxon>Clostridia</taxon>
        <taxon>Eubacteriales</taxon>
        <taxon>Oscillospiraceae</taxon>
        <taxon>Ruminiclostridium</taxon>
    </lineage>
</organism>
<evidence type="ECO:0000313" key="3">
    <source>
        <dbReference type="EMBL" id="OPX45561.1"/>
    </source>
</evidence>
<reference evidence="3 4" key="1">
    <citation type="submission" date="2017-03" db="EMBL/GenBank/DDBJ databases">
        <title>Genome sequence of Clostridium hungatei DSM 14427.</title>
        <authorList>
            <person name="Poehlein A."/>
            <person name="Daniel R."/>
        </authorList>
    </citation>
    <scope>NUCLEOTIDE SEQUENCE [LARGE SCALE GENOMIC DNA]</scope>
    <source>
        <strain evidence="3 4">DSM 14427</strain>
    </source>
</reference>
<gene>
    <name evidence="3" type="ORF">CLHUN_09400</name>
</gene>